<dbReference type="GO" id="GO:0000271">
    <property type="term" value="P:polysaccharide biosynthetic process"/>
    <property type="evidence" value="ECO:0007669"/>
    <property type="project" value="UniProtKB-KW"/>
</dbReference>
<feature type="domain" description="Bacterial sugar transferase" evidence="3">
    <location>
        <begin position="7"/>
        <end position="178"/>
    </location>
</feature>
<reference evidence="4" key="1">
    <citation type="journal article" date="2014" name="Int. J. Syst. Evol. Microbiol.">
        <title>Complete genome sequence of Corynebacterium casei LMG S-19264T (=DSM 44701T), isolated from a smear-ripened cheese.</title>
        <authorList>
            <consortium name="US DOE Joint Genome Institute (JGI-PGF)"/>
            <person name="Walter F."/>
            <person name="Albersmeier A."/>
            <person name="Kalinowski J."/>
            <person name="Ruckert C."/>
        </authorList>
    </citation>
    <scope>NUCLEOTIDE SEQUENCE</scope>
    <source>
        <strain evidence="4">CGMCC 1.15082</strain>
    </source>
</reference>
<evidence type="ECO:0000313" key="5">
    <source>
        <dbReference type="Proteomes" id="UP000646478"/>
    </source>
</evidence>
<proteinExistence type="inferred from homology"/>
<sequence length="189" mass="20714">MYQAGGKRVFDIVLALLLALPALLLCLACIFAIRMERSGPAVFRQVRVGRNQRPFTLYKLRTMSQGTGDRASHEVTASQITRSGHFLRRTKLDELPQLVNVLRGDMSFVGPRPCLPSQTELVAERQKHGVFNVRPGITGLAQLRGIDMSTPVKLAEVDGQYAAHITLGQDLRHIIDTALGRGSGDAVKA</sequence>
<dbReference type="AlphaFoldDB" id="A0A916WJU8"/>
<reference evidence="4" key="2">
    <citation type="submission" date="2020-09" db="EMBL/GenBank/DDBJ databases">
        <authorList>
            <person name="Sun Q."/>
            <person name="Zhou Y."/>
        </authorList>
    </citation>
    <scope>NUCLEOTIDE SEQUENCE</scope>
    <source>
        <strain evidence="4">CGMCC 1.15082</strain>
    </source>
</reference>
<dbReference type="RefSeq" id="WP_188826005.1">
    <property type="nucleotide sequence ID" value="NZ_BMHH01000024.1"/>
</dbReference>
<evidence type="ECO:0000256" key="2">
    <source>
        <dbReference type="ARBA" id="ARBA00023169"/>
    </source>
</evidence>
<keyword evidence="2" id="KW-0270">Exopolysaccharide synthesis</keyword>
<dbReference type="PANTHER" id="PTHR30576">
    <property type="entry name" value="COLANIC BIOSYNTHESIS UDP-GLUCOSE LIPID CARRIER TRANSFERASE"/>
    <property type="match status" value="1"/>
</dbReference>
<accession>A0A916WJU8</accession>
<dbReference type="Proteomes" id="UP000646478">
    <property type="component" value="Unassembled WGS sequence"/>
</dbReference>
<comment type="similarity">
    <text evidence="1">Belongs to the bacterial sugar transferase family.</text>
</comment>
<evidence type="ECO:0000259" key="3">
    <source>
        <dbReference type="Pfam" id="PF02397"/>
    </source>
</evidence>
<dbReference type="EMBL" id="BMHH01000024">
    <property type="protein sequence ID" value="GGB08318.1"/>
    <property type="molecule type" value="Genomic_DNA"/>
</dbReference>
<dbReference type="Pfam" id="PF02397">
    <property type="entry name" value="Bac_transf"/>
    <property type="match status" value="1"/>
</dbReference>
<comment type="caution">
    <text evidence="4">The sequence shown here is derived from an EMBL/GenBank/DDBJ whole genome shotgun (WGS) entry which is preliminary data.</text>
</comment>
<dbReference type="InterPro" id="IPR003362">
    <property type="entry name" value="Bact_transf"/>
</dbReference>
<protein>
    <submittedName>
        <fullName evidence="4">Lipid carrier--UDP-N-acetylgalactosaminyltransferase</fullName>
    </submittedName>
</protein>
<gene>
    <name evidence="4" type="ORF">GCM10011491_40440</name>
</gene>
<keyword evidence="5" id="KW-1185">Reference proteome</keyword>
<dbReference type="GO" id="GO:0016780">
    <property type="term" value="F:phosphotransferase activity, for other substituted phosphate groups"/>
    <property type="evidence" value="ECO:0007669"/>
    <property type="project" value="TreeGrafter"/>
</dbReference>
<evidence type="ECO:0000256" key="1">
    <source>
        <dbReference type="ARBA" id="ARBA00006464"/>
    </source>
</evidence>
<dbReference type="PANTHER" id="PTHR30576:SF10">
    <property type="entry name" value="SLL5057 PROTEIN"/>
    <property type="match status" value="1"/>
</dbReference>
<organism evidence="4 5">
    <name type="scientific">Brucella endophytica</name>
    <dbReference type="NCBI Taxonomy" id="1963359"/>
    <lineage>
        <taxon>Bacteria</taxon>
        <taxon>Pseudomonadati</taxon>
        <taxon>Pseudomonadota</taxon>
        <taxon>Alphaproteobacteria</taxon>
        <taxon>Hyphomicrobiales</taxon>
        <taxon>Brucellaceae</taxon>
        <taxon>Brucella/Ochrobactrum group</taxon>
        <taxon>Brucella</taxon>
    </lineage>
</organism>
<name>A0A916WJU8_9HYPH</name>
<evidence type="ECO:0000313" key="4">
    <source>
        <dbReference type="EMBL" id="GGB08318.1"/>
    </source>
</evidence>